<accession>A0ABW1P7Z9</accession>
<keyword evidence="1" id="KW-0732">Signal</keyword>
<feature type="signal peptide" evidence="1">
    <location>
        <begin position="1"/>
        <end position="25"/>
    </location>
</feature>
<feature type="chain" id="PRO_5045260354" evidence="1">
    <location>
        <begin position="26"/>
        <end position="159"/>
    </location>
</feature>
<comment type="caution">
    <text evidence="2">The sequence shown here is derived from an EMBL/GenBank/DDBJ whole genome shotgun (WGS) entry which is preliminary data.</text>
</comment>
<sequence length="159" mass="16898">MRRGISALSAIILLSALVGASPAQAAPALGGCNPSSYSEALPPYTTHWAVAVRGIFVYWLHANPTSGSVTADYHICHPVGIPGPHSIPIRGSAGQSPCTSPGSFAAVENGLIASYELVAQQRAVSGSLFPIEYLYRFWEVKVQVRPGEWRSSDTFVARC</sequence>
<reference evidence="3" key="1">
    <citation type="journal article" date="2019" name="Int. J. Syst. Evol. Microbiol.">
        <title>The Global Catalogue of Microorganisms (GCM) 10K type strain sequencing project: providing services to taxonomists for standard genome sequencing and annotation.</title>
        <authorList>
            <consortium name="The Broad Institute Genomics Platform"/>
            <consortium name="The Broad Institute Genome Sequencing Center for Infectious Disease"/>
            <person name="Wu L."/>
            <person name="Ma J."/>
        </authorList>
    </citation>
    <scope>NUCLEOTIDE SEQUENCE [LARGE SCALE GENOMIC DNA]</scope>
    <source>
        <strain evidence="3">CGMCC 4.7246</strain>
    </source>
</reference>
<evidence type="ECO:0000256" key="1">
    <source>
        <dbReference type="SAM" id="SignalP"/>
    </source>
</evidence>
<proteinExistence type="predicted"/>
<dbReference type="PROSITE" id="PS51257">
    <property type="entry name" value="PROKAR_LIPOPROTEIN"/>
    <property type="match status" value="1"/>
</dbReference>
<gene>
    <name evidence="2" type="ORF">ACFP3R_20825</name>
</gene>
<keyword evidence="3" id="KW-1185">Reference proteome</keyword>
<dbReference type="EMBL" id="JBHSQO010000020">
    <property type="protein sequence ID" value="MFC6091720.1"/>
    <property type="molecule type" value="Genomic_DNA"/>
</dbReference>
<dbReference type="Proteomes" id="UP001596220">
    <property type="component" value="Unassembled WGS sequence"/>
</dbReference>
<name>A0ABW1P7Z9_9PSEU</name>
<evidence type="ECO:0000313" key="2">
    <source>
        <dbReference type="EMBL" id="MFC6091720.1"/>
    </source>
</evidence>
<evidence type="ECO:0000313" key="3">
    <source>
        <dbReference type="Proteomes" id="UP001596220"/>
    </source>
</evidence>
<dbReference type="RefSeq" id="WP_380638021.1">
    <property type="nucleotide sequence ID" value="NZ_JBHSQO010000020.1"/>
</dbReference>
<organism evidence="2 3">
    <name type="scientific">Saccharothrix lopnurensis</name>
    <dbReference type="NCBI Taxonomy" id="1670621"/>
    <lineage>
        <taxon>Bacteria</taxon>
        <taxon>Bacillati</taxon>
        <taxon>Actinomycetota</taxon>
        <taxon>Actinomycetes</taxon>
        <taxon>Pseudonocardiales</taxon>
        <taxon>Pseudonocardiaceae</taxon>
        <taxon>Saccharothrix</taxon>
    </lineage>
</organism>
<protein>
    <submittedName>
        <fullName evidence="2">Uncharacterized protein</fullName>
    </submittedName>
</protein>